<dbReference type="EMBL" id="CAJOBC010001712">
    <property type="protein sequence ID" value="CAF3694430.1"/>
    <property type="molecule type" value="Genomic_DNA"/>
</dbReference>
<gene>
    <name evidence="1" type="ORF">GPM918_LOCUS9290</name>
    <name evidence="2" type="ORF">OVA965_LOCUS17346</name>
    <name evidence="3" type="ORF">SRO942_LOCUS9291</name>
    <name evidence="4" type="ORF">TMI583_LOCUS17360</name>
</gene>
<proteinExistence type="predicted"/>
<dbReference type="Proteomes" id="UP000681722">
    <property type="component" value="Unassembled WGS sequence"/>
</dbReference>
<comment type="caution">
    <text evidence="1">The sequence shown here is derived from an EMBL/GenBank/DDBJ whole genome shotgun (WGS) entry which is preliminary data.</text>
</comment>
<dbReference type="AlphaFoldDB" id="A0A814AEY8"/>
<evidence type="ECO:0000313" key="2">
    <source>
        <dbReference type="EMBL" id="CAF1059662.1"/>
    </source>
</evidence>
<dbReference type="EMBL" id="CAJNOK010008295">
    <property type="protein sequence ID" value="CAF1059662.1"/>
    <property type="molecule type" value="Genomic_DNA"/>
</dbReference>
<reference evidence="1" key="1">
    <citation type="submission" date="2021-02" db="EMBL/GenBank/DDBJ databases">
        <authorList>
            <person name="Nowell W R."/>
        </authorList>
    </citation>
    <scope>NUCLEOTIDE SEQUENCE</scope>
</reference>
<evidence type="ECO:0000313" key="4">
    <source>
        <dbReference type="EMBL" id="CAF3825364.1"/>
    </source>
</evidence>
<dbReference type="EMBL" id="CAJNOQ010001712">
    <property type="protein sequence ID" value="CAF0913879.1"/>
    <property type="molecule type" value="Genomic_DNA"/>
</dbReference>
<sequence length="132" mass="15819">MGNTWQTIKQWKIKPDELISVIRFSSNNNYVGLAVQAQSRNWHFEPRNRQTTDVIWTIQLDNHDRRRFPIPLQTEEWLIVHNLKKLITQIDKNGQVKRTIKYPEVLRNAVLIEQQQCLIIATDKKQLHFYDL</sequence>
<evidence type="ECO:0000313" key="5">
    <source>
        <dbReference type="Proteomes" id="UP000663829"/>
    </source>
</evidence>
<dbReference type="Proteomes" id="UP000677228">
    <property type="component" value="Unassembled WGS sequence"/>
</dbReference>
<keyword evidence="5" id="KW-1185">Reference proteome</keyword>
<protein>
    <submittedName>
        <fullName evidence="1">Uncharacterized protein</fullName>
    </submittedName>
</protein>
<dbReference type="EMBL" id="CAJOBA010008312">
    <property type="protein sequence ID" value="CAF3825364.1"/>
    <property type="molecule type" value="Genomic_DNA"/>
</dbReference>
<dbReference type="Proteomes" id="UP000663829">
    <property type="component" value="Unassembled WGS sequence"/>
</dbReference>
<dbReference type="Proteomes" id="UP000682733">
    <property type="component" value="Unassembled WGS sequence"/>
</dbReference>
<name>A0A814AEY8_9BILA</name>
<accession>A0A814AEY8</accession>
<organism evidence="1 5">
    <name type="scientific">Didymodactylos carnosus</name>
    <dbReference type="NCBI Taxonomy" id="1234261"/>
    <lineage>
        <taxon>Eukaryota</taxon>
        <taxon>Metazoa</taxon>
        <taxon>Spiralia</taxon>
        <taxon>Gnathifera</taxon>
        <taxon>Rotifera</taxon>
        <taxon>Eurotatoria</taxon>
        <taxon>Bdelloidea</taxon>
        <taxon>Philodinida</taxon>
        <taxon>Philodinidae</taxon>
        <taxon>Didymodactylos</taxon>
    </lineage>
</organism>
<evidence type="ECO:0000313" key="1">
    <source>
        <dbReference type="EMBL" id="CAF0913879.1"/>
    </source>
</evidence>
<evidence type="ECO:0000313" key="3">
    <source>
        <dbReference type="EMBL" id="CAF3694430.1"/>
    </source>
</evidence>